<dbReference type="GO" id="GO:0008704">
    <property type="term" value="F:5-carboxymethyl-2-hydroxymuconate delta-isomerase activity"/>
    <property type="evidence" value="ECO:0007669"/>
    <property type="project" value="InterPro"/>
</dbReference>
<dbReference type="eggNOG" id="COG3232">
    <property type="taxonomic scope" value="Bacteria"/>
</dbReference>
<protein>
    <submittedName>
        <fullName evidence="1">5-carboxymethyl-2-hydroxymuconate isomerase</fullName>
    </submittedName>
</protein>
<dbReference type="SUPFAM" id="SSF55331">
    <property type="entry name" value="Tautomerase/MIF"/>
    <property type="match status" value="1"/>
</dbReference>
<sequence>MPHAWVEYSANIENEPEIRALGRCVYDAMIESGIFPVAGIRVRMNRIDSYLVGDLKPEHAFVHLSVRIGEGRSHEVKKAAADLIYERVSSHLKPLAGRSPLAFAFEMQEIPSAYSYKMNNLRQYIPA</sequence>
<dbReference type="STRING" id="721133.SAMN05216176_11915"/>
<organism evidence="1 2">
    <name type="scientific">Nitratireductor indicus C115</name>
    <dbReference type="NCBI Taxonomy" id="1231190"/>
    <lineage>
        <taxon>Bacteria</taxon>
        <taxon>Pseudomonadati</taxon>
        <taxon>Pseudomonadota</taxon>
        <taxon>Alphaproteobacteria</taxon>
        <taxon>Hyphomicrobiales</taxon>
        <taxon>Phyllobacteriaceae</taxon>
        <taxon>Nitratireductor</taxon>
    </lineage>
</organism>
<dbReference type="OrthoDB" id="9814215at2"/>
<dbReference type="InterPro" id="IPR014347">
    <property type="entry name" value="Tautomerase/MIF_sf"/>
</dbReference>
<keyword evidence="1" id="KW-0413">Isomerase</keyword>
<dbReference type="InterPro" id="IPR004220">
    <property type="entry name" value="5-COMe_2-OHmuconate_Isoase"/>
</dbReference>
<dbReference type="PANTHER" id="PTHR37950:SF1">
    <property type="entry name" value="4-HYDROXYPHENYLACETATE CATABOLISM PROTEIN"/>
    <property type="match status" value="1"/>
</dbReference>
<dbReference type="PATRIC" id="fig|1231190.3.peg.4719"/>
<comment type="caution">
    <text evidence="1">The sequence shown here is derived from an EMBL/GenBank/DDBJ whole genome shotgun (WGS) entry which is preliminary data.</text>
</comment>
<name>K2NYB0_9HYPH</name>
<dbReference type="RefSeq" id="WP_009452812.1">
    <property type="nucleotide sequence ID" value="NZ_AMSI01000027.1"/>
</dbReference>
<dbReference type="Pfam" id="PF02962">
    <property type="entry name" value="CHMI"/>
    <property type="match status" value="1"/>
</dbReference>
<dbReference type="Gene3D" id="3.30.429.10">
    <property type="entry name" value="Macrophage Migration Inhibitory Factor"/>
    <property type="match status" value="1"/>
</dbReference>
<gene>
    <name evidence="1" type="ORF">NA8A_22888</name>
</gene>
<dbReference type="PANTHER" id="PTHR37950">
    <property type="entry name" value="4-HYDROXYPHENYLACETATE CATABOLISM PROTEIN"/>
    <property type="match status" value="1"/>
</dbReference>
<keyword evidence="2" id="KW-1185">Reference proteome</keyword>
<accession>K2NYB0</accession>
<dbReference type="AlphaFoldDB" id="K2NYB0"/>
<reference evidence="1 2" key="1">
    <citation type="journal article" date="2012" name="J. Bacteriol.">
        <title>Genome Sequence of Nitratireductor indicus Type Strain C115.</title>
        <authorList>
            <person name="Lai Q."/>
            <person name="Li G."/>
            <person name="Yu Z."/>
            <person name="Shao Z."/>
        </authorList>
    </citation>
    <scope>NUCLEOTIDE SEQUENCE [LARGE SCALE GENOMIC DNA]</scope>
    <source>
        <strain evidence="1 2">C115</strain>
    </source>
</reference>
<evidence type="ECO:0000313" key="1">
    <source>
        <dbReference type="EMBL" id="EKF40041.1"/>
    </source>
</evidence>
<evidence type="ECO:0000313" key="2">
    <source>
        <dbReference type="Proteomes" id="UP000007374"/>
    </source>
</evidence>
<dbReference type="Proteomes" id="UP000007374">
    <property type="component" value="Unassembled WGS sequence"/>
</dbReference>
<dbReference type="CDD" id="cd00580">
    <property type="entry name" value="CHMI"/>
    <property type="match status" value="1"/>
</dbReference>
<proteinExistence type="predicted"/>
<dbReference type="EMBL" id="AMSI01000027">
    <property type="protein sequence ID" value="EKF40041.1"/>
    <property type="molecule type" value="Genomic_DNA"/>
</dbReference>